<evidence type="ECO:0000256" key="1">
    <source>
        <dbReference type="ARBA" id="ARBA00022723"/>
    </source>
</evidence>
<feature type="domain" description="MYND-type" evidence="7">
    <location>
        <begin position="44"/>
        <end position="80"/>
    </location>
</feature>
<dbReference type="PANTHER" id="PTHR22948">
    <property type="entry name" value="TUDOR DOMAIN CONTAINING PROTEIN"/>
    <property type="match status" value="1"/>
</dbReference>
<evidence type="ECO:0000259" key="7">
    <source>
        <dbReference type="PROSITE" id="PS50865"/>
    </source>
</evidence>
<evidence type="ECO:0000313" key="9">
    <source>
        <dbReference type="Proteomes" id="UP000053854"/>
    </source>
</evidence>
<evidence type="ECO:0000256" key="5">
    <source>
        <dbReference type="SAM" id="MobiDB-lite"/>
    </source>
</evidence>
<reference evidence="8 9" key="1">
    <citation type="submission" date="2014-04" db="EMBL/GenBank/DDBJ databases">
        <title>Genome evolution of avian class.</title>
        <authorList>
            <person name="Zhang G."/>
            <person name="Li C."/>
        </authorList>
    </citation>
    <scope>NUCLEOTIDE SEQUENCE [LARGE SCALE GENOMIC DNA]</scope>
    <source>
        <strain evidence="8">BGI_N338</strain>
    </source>
</reference>
<evidence type="ECO:0000256" key="3">
    <source>
        <dbReference type="ARBA" id="ARBA00022833"/>
    </source>
</evidence>
<sequence length="1026" mass="114635">QMSHSDLIYKKLKKLQYSSENVFSIGCDKSLFNSLVPPPQIRTCHHCGLFGSLRCSQCKQIYYCSADCQKKDWPAHSVVCEPIKQKCSLSNLEEFWCFLVFCGNSTSVDSLKTKEHVKKIMLSDLQTLGIKKAMEIQGTITEFKSPSEFYMQMSSPEVLDQISKLSVKLRECYTDTVIQEQYVASKGEVCVARCSLDQTWNRALVKHVDILQKKAQVFYIDYGNEENIPLSCIKALHKDIELLLPPCAIKCSFANYDPKEKGWNEGTASFSSQLMGKHCSVTVVDVLQEEMMLSFAVDVGLPDFEMRSDLTPGSNVKGADSPRVSENHSKGSKEKIPTDEEFFHCADSVAECVSVRIGDVFSGVVSCVQNPENFFCQQMQSARQLAELQVSLNEHCDKLPSSPVFRPAAGNTCCAQFTEDNLWYRAAVIACVSEDTVLVGYIDYGNCEVLPLTRLRPVISRLMDFPAQAIRCTLAGVKPPLGGWTSKAISFMDQLVKDKVFTIKVVDKESYRSVVELVDASVTPVINVLSRLVEKGCAAEESRTALPAIRMSDVKQANEKAMNKRICKWSKLTLKQTVDVVVCTLYNPGEFYCQISNNSELLALNLLNKSLSEYCQKTPPNIFKPENGEPCCAFFSDDGNWYRALVQNVTSDGTVKVCFVDYGNVEEVPLDKIRQISSSFLELPFQGIKCWLSGIKPGNSKWIPEATARFHMYTAGLKLQARVTSLSRDGAGVELIDNSTGHPKVINDILTSEKLAVKEVLQDKNNLPSKPVDNKETLRGHWKSIELAIDETVSVCVTEVVSPDLFYAVPVQAKDQEKLHRQLIELEDYCKTCKNQPFKPKLGEACCAQFSGDGRWYRALVLKASQSAVKVLYADYGNTETLPLSKVLPITDSYLKLPFQTITCSLAGIEKAEWSPLLFDKLKEMLLNKYVMITVKGINGNVNLVTVDKLCENGSLNVADKLVMEGLVKSCSAENLHTEHHGNGGETKCCCTELKMQLKKHEQILLFLLNKYENPDGFTEMKKLLD</sequence>
<dbReference type="InterPro" id="IPR047378">
    <property type="entry name" value="Tudor_TDRD1_rpt3"/>
</dbReference>
<dbReference type="InterPro" id="IPR002999">
    <property type="entry name" value="Tudor"/>
</dbReference>
<dbReference type="CDD" id="cd20409">
    <property type="entry name" value="Tudor_TDRD1_rpt2"/>
    <property type="match status" value="1"/>
</dbReference>
<accession>A0A094LVT7</accession>
<dbReference type="FunFam" id="2.30.30.140:FF:000018">
    <property type="entry name" value="Serine/threonine-protein kinase 31"/>
    <property type="match status" value="4"/>
</dbReference>
<dbReference type="InterPro" id="IPR047377">
    <property type="entry name" value="Tudor_TDRD1_rpt2"/>
</dbReference>
<evidence type="ECO:0000313" key="8">
    <source>
        <dbReference type="EMBL" id="KFZ67614.1"/>
    </source>
</evidence>
<dbReference type="SUPFAM" id="SSF50199">
    <property type="entry name" value="Staphylococcal nuclease"/>
    <property type="match status" value="1"/>
</dbReference>
<organism evidence="8 9">
    <name type="scientific">Podiceps cristatus</name>
    <name type="common">Great crested grebe</name>
    <dbReference type="NCBI Taxonomy" id="345573"/>
    <lineage>
        <taxon>Eukaryota</taxon>
        <taxon>Metazoa</taxon>
        <taxon>Chordata</taxon>
        <taxon>Craniata</taxon>
        <taxon>Vertebrata</taxon>
        <taxon>Euteleostomi</taxon>
        <taxon>Archelosauria</taxon>
        <taxon>Archosauria</taxon>
        <taxon>Dinosauria</taxon>
        <taxon>Saurischia</taxon>
        <taxon>Theropoda</taxon>
        <taxon>Coelurosauria</taxon>
        <taxon>Aves</taxon>
        <taxon>Neognathae</taxon>
        <taxon>Neoaves</taxon>
        <taxon>Mirandornithes</taxon>
        <taxon>Podicipediformes</taxon>
        <taxon>Podicipedidae</taxon>
        <taxon>Podiceps</taxon>
    </lineage>
</organism>
<dbReference type="InterPro" id="IPR035437">
    <property type="entry name" value="SNase_OB-fold_sf"/>
</dbReference>
<dbReference type="Pfam" id="PF01753">
    <property type="entry name" value="zf-MYND"/>
    <property type="match status" value="1"/>
</dbReference>
<dbReference type="PROSITE" id="PS50304">
    <property type="entry name" value="TUDOR"/>
    <property type="match status" value="4"/>
</dbReference>
<dbReference type="OrthoDB" id="341421at2759"/>
<dbReference type="EMBL" id="KL281277">
    <property type="protein sequence ID" value="KFZ67614.1"/>
    <property type="molecule type" value="Genomic_DNA"/>
</dbReference>
<dbReference type="Proteomes" id="UP000053854">
    <property type="component" value="Unassembled WGS sequence"/>
</dbReference>
<dbReference type="InterPro" id="IPR050621">
    <property type="entry name" value="Tudor_domain_containing"/>
</dbReference>
<dbReference type="AlphaFoldDB" id="A0A094LVT7"/>
<evidence type="ECO:0000256" key="2">
    <source>
        <dbReference type="ARBA" id="ARBA00022771"/>
    </source>
</evidence>
<dbReference type="SUPFAM" id="SSF144232">
    <property type="entry name" value="HIT/MYND zinc finger-like"/>
    <property type="match status" value="1"/>
</dbReference>
<dbReference type="InterPro" id="IPR002893">
    <property type="entry name" value="Znf_MYND"/>
</dbReference>
<feature type="non-terminal residue" evidence="8">
    <location>
        <position position="1"/>
    </location>
</feature>
<feature type="region of interest" description="Disordered" evidence="5">
    <location>
        <begin position="311"/>
        <end position="334"/>
    </location>
</feature>
<dbReference type="Pfam" id="PF00567">
    <property type="entry name" value="TUDOR"/>
    <property type="match status" value="4"/>
</dbReference>
<dbReference type="SUPFAM" id="SSF63748">
    <property type="entry name" value="Tudor/PWWP/MBT"/>
    <property type="match status" value="4"/>
</dbReference>
<evidence type="ECO:0000256" key="4">
    <source>
        <dbReference type="PROSITE-ProRule" id="PRU00134"/>
    </source>
</evidence>
<dbReference type="Gene3D" id="2.40.50.90">
    <property type="match status" value="4"/>
</dbReference>
<feature type="domain" description="Tudor" evidence="6">
    <location>
        <begin position="406"/>
        <end position="465"/>
    </location>
</feature>
<feature type="non-terminal residue" evidence="8">
    <location>
        <position position="1026"/>
    </location>
</feature>
<feature type="domain" description="Tudor" evidence="6">
    <location>
        <begin position="839"/>
        <end position="897"/>
    </location>
</feature>
<name>A0A094LVT7_PODCR</name>
<dbReference type="CDD" id="cd20410">
    <property type="entry name" value="Tudor_TDRD1_rpt3"/>
    <property type="match status" value="1"/>
</dbReference>
<keyword evidence="9" id="KW-1185">Reference proteome</keyword>
<dbReference type="Gene3D" id="2.30.30.140">
    <property type="match status" value="4"/>
</dbReference>
<dbReference type="FunFam" id="6.10.140.2220:FF:000011">
    <property type="entry name" value="Tudor domain containing 1"/>
    <property type="match status" value="1"/>
</dbReference>
<feature type="domain" description="Tudor" evidence="6">
    <location>
        <begin position="183"/>
        <end position="243"/>
    </location>
</feature>
<proteinExistence type="predicted"/>
<feature type="compositionally biased region" description="Basic and acidic residues" evidence="5">
    <location>
        <begin position="323"/>
        <end position="334"/>
    </location>
</feature>
<protein>
    <submittedName>
        <fullName evidence="8">Tudor domain-containing protein 1</fullName>
    </submittedName>
</protein>
<dbReference type="PROSITE" id="PS01360">
    <property type="entry name" value="ZF_MYND_1"/>
    <property type="match status" value="1"/>
</dbReference>
<gene>
    <name evidence="8" type="ORF">N338_09891</name>
</gene>
<feature type="domain" description="Tudor" evidence="6">
    <location>
        <begin position="624"/>
        <end position="683"/>
    </location>
</feature>
<evidence type="ECO:0000259" key="6">
    <source>
        <dbReference type="PROSITE" id="PS50304"/>
    </source>
</evidence>
<dbReference type="SMART" id="SM00333">
    <property type="entry name" value="TUDOR"/>
    <property type="match status" value="4"/>
</dbReference>
<keyword evidence="3" id="KW-0862">Zinc</keyword>
<keyword evidence="2 4" id="KW-0863">Zinc-finger</keyword>
<dbReference type="Gene3D" id="6.10.140.2220">
    <property type="match status" value="1"/>
</dbReference>
<dbReference type="GO" id="GO:0008270">
    <property type="term" value="F:zinc ion binding"/>
    <property type="evidence" value="ECO:0007669"/>
    <property type="project" value="UniProtKB-KW"/>
</dbReference>
<dbReference type="PROSITE" id="PS50865">
    <property type="entry name" value="ZF_MYND_2"/>
    <property type="match status" value="1"/>
</dbReference>
<dbReference type="PANTHER" id="PTHR22948:SF4">
    <property type="entry name" value="TUDOR DOMAIN-CONTAINING PROTEIN 1"/>
    <property type="match status" value="1"/>
</dbReference>
<keyword evidence="1" id="KW-0479">Metal-binding</keyword>